<evidence type="ECO:0000313" key="6">
    <source>
        <dbReference type="EMBL" id="KAJ0977406.1"/>
    </source>
</evidence>
<organism evidence="6 7">
    <name type="scientific">Dioscorea zingiberensis</name>
    <dbReference type="NCBI Taxonomy" id="325984"/>
    <lineage>
        <taxon>Eukaryota</taxon>
        <taxon>Viridiplantae</taxon>
        <taxon>Streptophyta</taxon>
        <taxon>Embryophyta</taxon>
        <taxon>Tracheophyta</taxon>
        <taxon>Spermatophyta</taxon>
        <taxon>Magnoliopsida</taxon>
        <taxon>Liliopsida</taxon>
        <taxon>Dioscoreales</taxon>
        <taxon>Dioscoreaceae</taxon>
        <taxon>Dioscorea</taxon>
    </lineage>
</organism>
<dbReference type="OrthoDB" id="1863600at2759"/>
<sequence>MAAKSSAGKITPLAFTTALADADGGLHESKTCNSIIGDCVDDDEEMDMDSETNRRSLMYARRGRASFISYGALMRNRVPCSRRGHSYYNCRQGRRANPYRRGCFKVSSLGVQGTSTDLMRGLCKGGEEEENGNNGSLRMRRRSKKKKKAMV</sequence>
<keyword evidence="3" id="KW-0732">Signal</keyword>
<dbReference type="GO" id="GO:0009506">
    <property type="term" value="C:plasmodesma"/>
    <property type="evidence" value="ECO:0007669"/>
    <property type="project" value="TreeGrafter"/>
</dbReference>
<keyword evidence="4" id="KW-1015">Disulfide bond</keyword>
<dbReference type="EMBL" id="JAGGNH010000003">
    <property type="protein sequence ID" value="KAJ0977406.1"/>
    <property type="molecule type" value="Genomic_DNA"/>
</dbReference>
<feature type="compositionally biased region" description="Basic residues" evidence="5">
    <location>
        <begin position="138"/>
        <end position="151"/>
    </location>
</feature>
<reference evidence="6" key="2">
    <citation type="journal article" date="2022" name="Hortic Res">
        <title>The genome of Dioscorea zingiberensis sheds light on the biosynthesis, origin and evolution of the medicinally important diosgenin saponins.</title>
        <authorList>
            <person name="Li Y."/>
            <person name="Tan C."/>
            <person name="Li Z."/>
            <person name="Guo J."/>
            <person name="Li S."/>
            <person name="Chen X."/>
            <person name="Wang C."/>
            <person name="Dai X."/>
            <person name="Yang H."/>
            <person name="Song W."/>
            <person name="Hou L."/>
            <person name="Xu J."/>
            <person name="Tong Z."/>
            <person name="Xu A."/>
            <person name="Yuan X."/>
            <person name="Wang W."/>
            <person name="Yang Q."/>
            <person name="Chen L."/>
            <person name="Sun Z."/>
            <person name="Wang K."/>
            <person name="Pan B."/>
            <person name="Chen J."/>
            <person name="Bao Y."/>
            <person name="Liu F."/>
            <person name="Qi X."/>
            <person name="Gang D.R."/>
            <person name="Wen J."/>
            <person name="Li J."/>
        </authorList>
    </citation>
    <scope>NUCLEOTIDE SEQUENCE</scope>
    <source>
        <strain evidence="6">Dzin_1.0</strain>
    </source>
</reference>
<dbReference type="GO" id="GO:0005179">
    <property type="term" value="F:hormone activity"/>
    <property type="evidence" value="ECO:0007669"/>
    <property type="project" value="UniProtKB-KW"/>
</dbReference>
<evidence type="ECO:0000256" key="2">
    <source>
        <dbReference type="ARBA" id="ARBA00022702"/>
    </source>
</evidence>
<keyword evidence="7" id="KW-1185">Reference proteome</keyword>
<dbReference type="AlphaFoldDB" id="A0A9D5CPR0"/>
<keyword evidence="2" id="KW-0372">Hormone</keyword>
<protein>
    <submittedName>
        <fullName evidence="6">Uncharacterized protein</fullName>
    </submittedName>
</protein>
<dbReference type="PANTHER" id="PTHR33136">
    <property type="entry name" value="RAPID ALKALINIZATION FACTOR-LIKE"/>
    <property type="match status" value="1"/>
</dbReference>
<name>A0A9D5CPR0_9LILI</name>
<feature type="region of interest" description="Disordered" evidence="5">
    <location>
        <begin position="123"/>
        <end position="151"/>
    </location>
</feature>
<gene>
    <name evidence="6" type="ORF">J5N97_012880</name>
</gene>
<evidence type="ECO:0000313" key="7">
    <source>
        <dbReference type="Proteomes" id="UP001085076"/>
    </source>
</evidence>
<dbReference type="Pfam" id="PF05498">
    <property type="entry name" value="RALF"/>
    <property type="match status" value="1"/>
</dbReference>
<evidence type="ECO:0000256" key="3">
    <source>
        <dbReference type="ARBA" id="ARBA00022729"/>
    </source>
</evidence>
<comment type="similarity">
    <text evidence="1">Belongs to the plant rapid alkalinization factor (RALF) family.</text>
</comment>
<proteinExistence type="inferred from homology"/>
<reference evidence="6" key="1">
    <citation type="submission" date="2021-03" db="EMBL/GenBank/DDBJ databases">
        <authorList>
            <person name="Li Z."/>
            <person name="Yang C."/>
        </authorList>
    </citation>
    <scope>NUCLEOTIDE SEQUENCE</scope>
    <source>
        <strain evidence="6">Dzin_1.0</strain>
        <tissue evidence="6">Leaf</tissue>
    </source>
</reference>
<evidence type="ECO:0000256" key="4">
    <source>
        <dbReference type="ARBA" id="ARBA00023157"/>
    </source>
</evidence>
<dbReference type="Proteomes" id="UP001085076">
    <property type="component" value="Miscellaneous, Linkage group lg03"/>
</dbReference>
<dbReference type="PANTHER" id="PTHR33136:SF89">
    <property type="entry name" value="PROTEIN RALF-LIKE 19"/>
    <property type="match status" value="1"/>
</dbReference>
<evidence type="ECO:0000256" key="1">
    <source>
        <dbReference type="ARBA" id="ARBA00009178"/>
    </source>
</evidence>
<dbReference type="GO" id="GO:0019722">
    <property type="term" value="P:calcium-mediated signaling"/>
    <property type="evidence" value="ECO:0007669"/>
    <property type="project" value="TreeGrafter"/>
</dbReference>
<dbReference type="InterPro" id="IPR008801">
    <property type="entry name" value="RALF"/>
</dbReference>
<evidence type="ECO:0000256" key="5">
    <source>
        <dbReference type="SAM" id="MobiDB-lite"/>
    </source>
</evidence>
<comment type="caution">
    <text evidence="6">The sequence shown here is derived from an EMBL/GenBank/DDBJ whole genome shotgun (WGS) entry which is preliminary data.</text>
</comment>
<accession>A0A9D5CPR0</accession>